<dbReference type="PROSITE" id="PS51892">
    <property type="entry name" value="SUBTILASE"/>
    <property type="match status" value="1"/>
</dbReference>
<evidence type="ECO:0000256" key="3">
    <source>
        <dbReference type="ARBA" id="ARBA00011073"/>
    </source>
</evidence>
<feature type="domain" description="Subtilisin-like protease fibronectin type-III" evidence="15">
    <location>
        <begin position="642"/>
        <end position="738"/>
    </location>
</feature>
<dbReference type="GO" id="GO:0048046">
    <property type="term" value="C:apoplast"/>
    <property type="evidence" value="ECO:0007669"/>
    <property type="project" value="UniProtKB-SubCell"/>
</dbReference>
<proteinExistence type="inferred from homology"/>
<evidence type="ECO:0000256" key="8">
    <source>
        <dbReference type="ARBA" id="ARBA00022801"/>
    </source>
</evidence>
<dbReference type="PRINTS" id="PR00723">
    <property type="entry name" value="SUBTILISIN"/>
</dbReference>
<dbReference type="Gene3D" id="2.60.40.2310">
    <property type="match status" value="1"/>
</dbReference>
<dbReference type="InterPro" id="IPR015500">
    <property type="entry name" value="Peptidase_S8_subtilisin-rel"/>
</dbReference>
<evidence type="ECO:0000256" key="7">
    <source>
        <dbReference type="ARBA" id="ARBA00022729"/>
    </source>
</evidence>
<keyword evidence="5" id="KW-0964">Secreted</keyword>
<evidence type="ECO:0000256" key="5">
    <source>
        <dbReference type="ARBA" id="ARBA00022525"/>
    </source>
</evidence>
<dbReference type="GO" id="GO:0006508">
    <property type="term" value="P:proteolysis"/>
    <property type="evidence" value="ECO:0007669"/>
    <property type="project" value="UniProtKB-KW"/>
</dbReference>
<feature type="active site" description="Charge relay system" evidence="10 11">
    <location>
        <position position="527"/>
    </location>
</feature>
<evidence type="ECO:0000313" key="17">
    <source>
        <dbReference type="Proteomes" id="UP001187192"/>
    </source>
</evidence>
<evidence type="ECO:0000259" key="14">
    <source>
        <dbReference type="Pfam" id="PF05922"/>
    </source>
</evidence>
<evidence type="ECO:0000259" key="13">
    <source>
        <dbReference type="Pfam" id="PF00082"/>
    </source>
</evidence>
<evidence type="ECO:0000256" key="10">
    <source>
        <dbReference type="PIRSR" id="PIRSR615500-1"/>
    </source>
</evidence>
<feature type="domain" description="Peptidase S8/S53" evidence="13">
    <location>
        <begin position="136"/>
        <end position="565"/>
    </location>
</feature>
<feature type="active site" description="Charge relay system" evidence="10 11">
    <location>
        <position position="145"/>
    </location>
</feature>
<evidence type="ECO:0000256" key="9">
    <source>
        <dbReference type="ARBA" id="ARBA00022825"/>
    </source>
</evidence>
<dbReference type="Proteomes" id="UP001187192">
    <property type="component" value="Unassembled WGS sequence"/>
</dbReference>
<evidence type="ECO:0000256" key="12">
    <source>
        <dbReference type="SAM" id="SignalP"/>
    </source>
</evidence>
<comment type="function">
    <text evidence="1">Required for arbuscular mycorrhiza (AM) development during AM symbiosis with AM fungi (e.g. Glomeromycota intraradices).</text>
</comment>
<evidence type="ECO:0000256" key="4">
    <source>
        <dbReference type="ARBA" id="ARBA00022523"/>
    </source>
</evidence>
<dbReference type="Pfam" id="PF05922">
    <property type="entry name" value="Inhibitor_I9"/>
    <property type="match status" value="1"/>
</dbReference>
<dbReference type="Gene3D" id="3.30.70.80">
    <property type="entry name" value="Peptidase S8 propeptide/proteinase inhibitor I9"/>
    <property type="match status" value="1"/>
</dbReference>
<evidence type="ECO:0000259" key="15">
    <source>
        <dbReference type="Pfam" id="PF17766"/>
    </source>
</evidence>
<dbReference type="FunFam" id="2.60.40.2310:FF:000001">
    <property type="entry name" value="Subtilisin-like protease SBT1.5"/>
    <property type="match status" value="1"/>
</dbReference>
<dbReference type="FunFam" id="3.30.70.80:FF:000002">
    <property type="entry name" value="Subtilisin-like protease SBT5.3"/>
    <property type="match status" value="1"/>
</dbReference>
<accession>A0AA87ZG86</accession>
<dbReference type="InterPro" id="IPR037045">
    <property type="entry name" value="S8pro/Inhibitor_I9_sf"/>
</dbReference>
<dbReference type="FunFam" id="3.50.30.30:FF:000005">
    <property type="entry name" value="subtilisin-like protease SBT1.5"/>
    <property type="match status" value="1"/>
</dbReference>
<keyword evidence="7 12" id="KW-0732">Signal</keyword>
<dbReference type="InterPro" id="IPR000209">
    <property type="entry name" value="Peptidase_S8/S53_dom"/>
</dbReference>
<keyword evidence="4" id="KW-0052">Apoplast</keyword>
<name>A0AA87ZG86_FICCA</name>
<evidence type="ECO:0000256" key="2">
    <source>
        <dbReference type="ARBA" id="ARBA00004271"/>
    </source>
</evidence>
<dbReference type="InterPro" id="IPR023828">
    <property type="entry name" value="Peptidase_S8_Ser-AS"/>
</dbReference>
<dbReference type="EMBL" id="BTGU01000003">
    <property type="protein sequence ID" value="GMN31215.1"/>
    <property type="molecule type" value="Genomic_DNA"/>
</dbReference>
<feature type="domain" description="Inhibitor I9" evidence="14">
    <location>
        <begin position="33"/>
        <end position="111"/>
    </location>
</feature>
<evidence type="ECO:0000313" key="16">
    <source>
        <dbReference type="EMBL" id="GMN31215.1"/>
    </source>
</evidence>
<comment type="similarity">
    <text evidence="3 11">Belongs to the peptidase S8 family.</text>
</comment>
<dbReference type="SUPFAM" id="SSF52743">
    <property type="entry name" value="Subtilisin-like"/>
    <property type="match status" value="1"/>
</dbReference>
<dbReference type="GO" id="GO:0004252">
    <property type="term" value="F:serine-type endopeptidase activity"/>
    <property type="evidence" value="ECO:0007669"/>
    <property type="project" value="UniProtKB-UniRule"/>
</dbReference>
<dbReference type="GO" id="GO:0009610">
    <property type="term" value="P:response to symbiotic fungus"/>
    <property type="evidence" value="ECO:0007669"/>
    <property type="project" value="UniProtKB-ARBA"/>
</dbReference>
<feature type="chain" id="PRO_5041686717" evidence="12">
    <location>
        <begin position="22"/>
        <end position="750"/>
    </location>
</feature>
<comment type="caution">
    <text evidence="16">The sequence shown here is derived from an EMBL/GenBank/DDBJ whole genome shotgun (WGS) entry which is preliminary data.</text>
</comment>
<protein>
    <submittedName>
        <fullName evidence="16">Uncharacterized protein</fullName>
    </submittedName>
</protein>
<keyword evidence="6 11" id="KW-0645">Protease</keyword>
<keyword evidence="9 11" id="KW-0720">Serine protease</keyword>
<dbReference type="AlphaFoldDB" id="A0AA87ZG86"/>
<evidence type="ECO:0000256" key="6">
    <source>
        <dbReference type="ARBA" id="ARBA00022670"/>
    </source>
</evidence>
<dbReference type="Pfam" id="PF17766">
    <property type="entry name" value="fn3_6"/>
    <property type="match status" value="1"/>
</dbReference>
<reference evidence="16" key="1">
    <citation type="submission" date="2023-07" db="EMBL/GenBank/DDBJ databases">
        <title>draft genome sequence of fig (Ficus carica).</title>
        <authorList>
            <person name="Takahashi T."/>
            <person name="Nishimura K."/>
        </authorList>
    </citation>
    <scope>NUCLEOTIDE SEQUENCE</scope>
</reference>
<dbReference type="InterPro" id="IPR045051">
    <property type="entry name" value="SBT"/>
</dbReference>
<dbReference type="PROSITE" id="PS00138">
    <property type="entry name" value="SUBTILASE_SER"/>
    <property type="match status" value="1"/>
</dbReference>
<dbReference type="CDD" id="cd02120">
    <property type="entry name" value="PA_subtilisin_like"/>
    <property type="match status" value="1"/>
</dbReference>
<feature type="signal peptide" evidence="12">
    <location>
        <begin position="1"/>
        <end position="21"/>
    </location>
</feature>
<sequence length="750" mass="79889">MNIPSSLLVLICLIFVLNVHGTSKMVEEKTNVHVVYMGEKRHSDPEVITNSHHDLLAKIVGSKQKASELMVYSYKHGFSGFAAKLTESEAEKIAVLPGVVQVIPNSLLQLQTTRSWDSLGLSFESHSNLLHTSNKGDGVIVGVFDSGIWPESKSFNDEGLGPVPSRWKGVCESGEKLWIATELDRSDRVLVPRDATGHGTQTASTAAGSFVGNVSYKGLARGTARGGAPNAHLAVYKVCLNVLGCSPADILKAFDLAIHDGVDVLSLSIGSYIPRYSDVDERDVIATGSFHAVANGISVVCSAGNDGPLAQTLHNTAPWILTVAANSIDRAFLASITLGNNQTLKGQALYTMKEIGFTGLVYPESKGRDTTLFGKCEALTLNETEASGKVVLCFTREALGAVVTTSATSAVREANGIGLIVAKQASSLLFPCPGDFPCVEVDYEVGTRILFYIRSTRFPLVKLSPSKTVVAKAVSPKVAFFSSRGPNSVAPAILKPDITAPGVNILVATSPLDTSAENGYLMQSGTSIATPHVAGIVALLKALHPSWSPAAIKSALITTAWRTSPSGLPIFAEGSPQKLADPFDFGGGIVNPNAAADPGLVYDMGTADYIHYLCAMYYNNSAISHLARHPSKCPARKPSVLDVNVPSITIPSIRGSSVTVTRTVTNVGNRNSVYKSVIEPPSGTKVSVNPKVLVFNSTVTKISFRVTISTTHQMNTDYVFGSLSWTDKVLFVRIPLSVRTEMFQTCGDDY</sequence>
<comment type="subcellular location">
    <subcellularLocation>
        <location evidence="2">Secreted</location>
        <location evidence="2">Extracellular space</location>
        <location evidence="2">Apoplast</location>
    </subcellularLocation>
</comment>
<dbReference type="InterPro" id="IPR041469">
    <property type="entry name" value="Subtilisin-like_FN3"/>
</dbReference>
<evidence type="ECO:0000256" key="1">
    <source>
        <dbReference type="ARBA" id="ARBA00002076"/>
    </source>
</evidence>
<gene>
    <name evidence="16" type="ORF">TIFTF001_003152</name>
</gene>
<dbReference type="InterPro" id="IPR034197">
    <property type="entry name" value="Peptidases_S8_3"/>
</dbReference>
<feature type="active site" description="Charge relay system" evidence="10 11">
    <location>
        <position position="198"/>
    </location>
</feature>
<dbReference type="Gene3D" id="3.40.50.200">
    <property type="entry name" value="Peptidase S8/S53 domain"/>
    <property type="match status" value="1"/>
</dbReference>
<dbReference type="PANTHER" id="PTHR10795">
    <property type="entry name" value="PROPROTEIN CONVERTASE SUBTILISIN/KEXIN"/>
    <property type="match status" value="1"/>
</dbReference>
<dbReference type="InterPro" id="IPR036852">
    <property type="entry name" value="Peptidase_S8/S53_dom_sf"/>
</dbReference>
<dbReference type="Gene3D" id="3.50.30.30">
    <property type="match status" value="1"/>
</dbReference>
<dbReference type="CDD" id="cd04852">
    <property type="entry name" value="Peptidases_S8_3"/>
    <property type="match status" value="1"/>
</dbReference>
<keyword evidence="17" id="KW-1185">Reference proteome</keyword>
<dbReference type="Pfam" id="PF00082">
    <property type="entry name" value="Peptidase_S8"/>
    <property type="match status" value="1"/>
</dbReference>
<keyword evidence="8 11" id="KW-0378">Hydrolase</keyword>
<dbReference type="InterPro" id="IPR010259">
    <property type="entry name" value="S8pro/Inhibitor_I9"/>
</dbReference>
<organism evidence="16 17">
    <name type="scientific">Ficus carica</name>
    <name type="common">Common fig</name>
    <dbReference type="NCBI Taxonomy" id="3494"/>
    <lineage>
        <taxon>Eukaryota</taxon>
        <taxon>Viridiplantae</taxon>
        <taxon>Streptophyta</taxon>
        <taxon>Embryophyta</taxon>
        <taxon>Tracheophyta</taxon>
        <taxon>Spermatophyta</taxon>
        <taxon>Magnoliopsida</taxon>
        <taxon>eudicotyledons</taxon>
        <taxon>Gunneridae</taxon>
        <taxon>Pentapetalae</taxon>
        <taxon>rosids</taxon>
        <taxon>fabids</taxon>
        <taxon>Rosales</taxon>
        <taxon>Moraceae</taxon>
        <taxon>Ficeae</taxon>
        <taxon>Ficus</taxon>
    </lineage>
</organism>
<evidence type="ECO:0000256" key="11">
    <source>
        <dbReference type="PROSITE-ProRule" id="PRU01240"/>
    </source>
</evidence>